<evidence type="ECO:0000313" key="2">
    <source>
        <dbReference type="EMBL" id="SFK96492.1"/>
    </source>
</evidence>
<proteinExistence type="predicted"/>
<dbReference type="AlphaFoldDB" id="A0A1I4DS84"/>
<name>A0A1I4DS84_9HYPH</name>
<dbReference type="GO" id="GO:0008270">
    <property type="term" value="F:zinc ion binding"/>
    <property type="evidence" value="ECO:0007669"/>
    <property type="project" value="InterPro"/>
</dbReference>
<sequence>MIATVNSEIVSVDEARDEVPLVVRTDVTDGMPYAEYKHILRHDFFHCCAYCTISESEAQGFRFTIDHYEPRSVRPELTDVYKNLMWCCDTCNELKGNRCPPESAREDGVRFFRPDQDRYSDHFRRSGLRLASLSKLGEFNIDALDLNRHALRRLREIRSRLFECESAIAAGFMALRNFKVDRLPPVHRMKVLKLIGNLQRERDEIVQIIEQVLRENAASPLLDPDEDKVERTSDRKRKLAQTEALYPGDWRAKKKVSPFAGPTA</sequence>
<protein>
    <submittedName>
        <fullName evidence="2">HNH endonuclease</fullName>
    </submittedName>
</protein>
<feature type="domain" description="HNH nuclease" evidence="1">
    <location>
        <begin position="35"/>
        <end position="93"/>
    </location>
</feature>
<organism evidence="2 3">
    <name type="scientific">Neomesorhizobium albiziae</name>
    <dbReference type="NCBI Taxonomy" id="335020"/>
    <lineage>
        <taxon>Bacteria</taxon>
        <taxon>Pseudomonadati</taxon>
        <taxon>Pseudomonadota</taxon>
        <taxon>Alphaproteobacteria</taxon>
        <taxon>Hyphomicrobiales</taxon>
        <taxon>Phyllobacteriaceae</taxon>
        <taxon>Neomesorhizobium</taxon>
    </lineage>
</organism>
<dbReference type="CDD" id="cd00085">
    <property type="entry name" value="HNHc"/>
    <property type="match status" value="1"/>
</dbReference>
<keyword evidence="2" id="KW-0255">Endonuclease</keyword>
<keyword evidence="3" id="KW-1185">Reference proteome</keyword>
<keyword evidence="2" id="KW-0378">Hydrolase</keyword>
<reference evidence="2 3" key="1">
    <citation type="submission" date="2016-10" db="EMBL/GenBank/DDBJ databases">
        <authorList>
            <person name="Varghese N."/>
            <person name="Submissions S."/>
        </authorList>
    </citation>
    <scope>NUCLEOTIDE SEQUENCE [LARGE SCALE GENOMIC DNA]</scope>
    <source>
        <strain evidence="2 3">DSM 21822</strain>
    </source>
</reference>
<dbReference type="SMART" id="SM00507">
    <property type="entry name" value="HNHc"/>
    <property type="match status" value="1"/>
</dbReference>
<dbReference type="EMBL" id="FOSL01000019">
    <property type="protein sequence ID" value="SFK96492.1"/>
    <property type="molecule type" value="Genomic_DNA"/>
</dbReference>
<dbReference type="RefSeq" id="WP_149762724.1">
    <property type="nucleotide sequence ID" value="NZ_BSPE01000062.1"/>
</dbReference>
<gene>
    <name evidence="2" type="ORF">SAMN04488498_11985</name>
</gene>
<keyword evidence="2" id="KW-0540">Nuclease</keyword>
<evidence type="ECO:0000259" key="1">
    <source>
        <dbReference type="SMART" id="SM00507"/>
    </source>
</evidence>
<dbReference type="Pfam" id="PF01844">
    <property type="entry name" value="HNH"/>
    <property type="match status" value="1"/>
</dbReference>
<dbReference type="InterPro" id="IPR003615">
    <property type="entry name" value="HNH_nuc"/>
</dbReference>
<dbReference type="Proteomes" id="UP000323300">
    <property type="component" value="Unassembled WGS sequence"/>
</dbReference>
<dbReference type="Gene3D" id="1.10.30.50">
    <property type="match status" value="1"/>
</dbReference>
<dbReference type="OrthoDB" id="7807589at2"/>
<accession>A0A1I4DS84</accession>
<evidence type="ECO:0000313" key="3">
    <source>
        <dbReference type="Proteomes" id="UP000323300"/>
    </source>
</evidence>
<dbReference type="InterPro" id="IPR002711">
    <property type="entry name" value="HNH"/>
</dbReference>
<dbReference type="GO" id="GO:0004519">
    <property type="term" value="F:endonuclease activity"/>
    <property type="evidence" value="ECO:0007669"/>
    <property type="project" value="UniProtKB-KW"/>
</dbReference>
<dbReference type="GO" id="GO:0003676">
    <property type="term" value="F:nucleic acid binding"/>
    <property type="evidence" value="ECO:0007669"/>
    <property type="project" value="InterPro"/>
</dbReference>